<sequence>MVTTADVADHARMRKVMNRAFAPWALRAQEPTVEASVSLLVERLGEQVAPSQHDDPVVETNTVDWYDYVAFDIVGDLGFGGSFQCLQSVSPHPWLALIFGSLKGMPLAAAARY</sequence>
<comment type="cofactor">
    <cofactor evidence="1">
        <name>heme</name>
        <dbReference type="ChEBI" id="CHEBI:30413"/>
    </cofactor>
</comment>
<keyword evidence="7" id="KW-1185">Reference proteome</keyword>
<dbReference type="Proteomes" id="UP000578531">
    <property type="component" value="Unassembled WGS sequence"/>
</dbReference>
<dbReference type="InterPro" id="IPR036396">
    <property type="entry name" value="Cyt_P450_sf"/>
</dbReference>
<comment type="caution">
    <text evidence="6">The sequence shown here is derived from an EMBL/GenBank/DDBJ whole genome shotgun (WGS) entry which is preliminary data.</text>
</comment>
<keyword evidence="3" id="KW-0349">Heme</keyword>
<protein>
    <recommendedName>
        <fullName evidence="8">Cytochrome P450</fullName>
    </recommendedName>
</protein>
<dbReference type="RefSeq" id="XP_037167603.1">
    <property type="nucleotide sequence ID" value="XM_037305501.1"/>
</dbReference>
<gene>
    <name evidence="6" type="ORF">HO173_003576</name>
</gene>
<dbReference type="SUPFAM" id="SSF48264">
    <property type="entry name" value="Cytochrome P450"/>
    <property type="match status" value="1"/>
</dbReference>
<dbReference type="OrthoDB" id="1470350at2759"/>
<dbReference type="Gene3D" id="1.10.630.10">
    <property type="entry name" value="Cytochrome P450"/>
    <property type="match status" value="1"/>
</dbReference>
<dbReference type="GeneID" id="59285242"/>
<accession>A0A8H6L797</accession>
<name>A0A8H6L797_9LECA</name>
<evidence type="ECO:0000313" key="6">
    <source>
        <dbReference type="EMBL" id="KAF6238296.1"/>
    </source>
</evidence>
<dbReference type="EMBL" id="JACCJC010000010">
    <property type="protein sequence ID" value="KAF6238296.1"/>
    <property type="molecule type" value="Genomic_DNA"/>
</dbReference>
<organism evidence="6 7">
    <name type="scientific">Letharia columbiana</name>
    <dbReference type="NCBI Taxonomy" id="112416"/>
    <lineage>
        <taxon>Eukaryota</taxon>
        <taxon>Fungi</taxon>
        <taxon>Dikarya</taxon>
        <taxon>Ascomycota</taxon>
        <taxon>Pezizomycotina</taxon>
        <taxon>Lecanoromycetes</taxon>
        <taxon>OSLEUM clade</taxon>
        <taxon>Lecanoromycetidae</taxon>
        <taxon>Lecanorales</taxon>
        <taxon>Lecanorineae</taxon>
        <taxon>Parmeliaceae</taxon>
        <taxon>Letharia</taxon>
    </lineage>
</organism>
<keyword evidence="5" id="KW-0408">Iron</keyword>
<evidence type="ECO:0000256" key="2">
    <source>
        <dbReference type="ARBA" id="ARBA00010617"/>
    </source>
</evidence>
<comment type="similarity">
    <text evidence="2">Belongs to the cytochrome P450 family.</text>
</comment>
<evidence type="ECO:0000256" key="4">
    <source>
        <dbReference type="ARBA" id="ARBA00022723"/>
    </source>
</evidence>
<dbReference type="InterPro" id="IPR050121">
    <property type="entry name" value="Cytochrome_P450_monoxygenase"/>
</dbReference>
<proteinExistence type="inferred from homology"/>
<dbReference type="PANTHER" id="PTHR24305">
    <property type="entry name" value="CYTOCHROME P450"/>
    <property type="match status" value="1"/>
</dbReference>
<dbReference type="AlphaFoldDB" id="A0A8H6L797"/>
<dbReference type="Pfam" id="PF00067">
    <property type="entry name" value="p450"/>
    <property type="match status" value="1"/>
</dbReference>
<dbReference type="GO" id="GO:0016705">
    <property type="term" value="F:oxidoreductase activity, acting on paired donors, with incorporation or reduction of molecular oxygen"/>
    <property type="evidence" value="ECO:0007669"/>
    <property type="project" value="InterPro"/>
</dbReference>
<dbReference type="InterPro" id="IPR001128">
    <property type="entry name" value="Cyt_P450"/>
</dbReference>
<evidence type="ECO:0000256" key="5">
    <source>
        <dbReference type="ARBA" id="ARBA00023004"/>
    </source>
</evidence>
<dbReference type="GO" id="GO:0005506">
    <property type="term" value="F:iron ion binding"/>
    <property type="evidence" value="ECO:0007669"/>
    <property type="project" value="InterPro"/>
</dbReference>
<dbReference type="GO" id="GO:0004497">
    <property type="term" value="F:monooxygenase activity"/>
    <property type="evidence" value="ECO:0007669"/>
    <property type="project" value="InterPro"/>
</dbReference>
<evidence type="ECO:0008006" key="8">
    <source>
        <dbReference type="Google" id="ProtNLM"/>
    </source>
</evidence>
<evidence type="ECO:0000256" key="1">
    <source>
        <dbReference type="ARBA" id="ARBA00001971"/>
    </source>
</evidence>
<dbReference type="GO" id="GO:0020037">
    <property type="term" value="F:heme binding"/>
    <property type="evidence" value="ECO:0007669"/>
    <property type="project" value="InterPro"/>
</dbReference>
<evidence type="ECO:0000256" key="3">
    <source>
        <dbReference type="ARBA" id="ARBA00022617"/>
    </source>
</evidence>
<keyword evidence="4" id="KW-0479">Metal-binding</keyword>
<evidence type="ECO:0000313" key="7">
    <source>
        <dbReference type="Proteomes" id="UP000578531"/>
    </source>
</evidence>
<reference evidence="6 7" key="1">
    <citation type="journal article" date="2020" name="Genomics">
        <title>Complete, high-quality genomes from long-read metagenomic sequencing of two wolf lichen thalli reveals enigmatic genome architecture.</title>
        <authorList>
            <person name="McKenzie S.K."/>
            <person name="Walston R.F."/>
            <person name="Allen J.L."/>
        </authorList>
    </citation>
    <scope>NUCLEOTIDE SEQUENCE [LARGE SCALE GENOMIC DNA]</scope>
    <source>
        <strain evidence="6">WasteWater2</strain>
    </source>
</reference>
<dbReference type="PANTHER" id="PTHR24305:SF210">
    <property type="entry name" value="CYTOCHROME P450 MONOOXYGENASE ASQL-RELATED"/>
    <property type="match status" value="1"/>
</dbReference>